<dbReference type="InterPro" id="IPR002048">
    <property type="entry name" value="EF_hand_dom"/>
</dbReference>
<comment type="caution">
    <text evidence="4">The sequence shown here is derived from an EMBL/GenBank/DDBJ whole genome shotgun (WGS) entry which is preliminary data.</text>
</comment>
<evidence type="ECO:0000256" key="2">
    <source>
        <dbReference type="SAM" id="MobiDB-lite"/>
    </source>
</evidence>
<dbReference type="AlphaFoldDB" id="A0A553NS04"/>
<evidence type="ECO:0000313" key="5">
    <source>
        <dbReference type="Proteomes" id="UP000318571"/>
    </source>
</evidence>
<sequence>MAPQKTNISRIKSRTKSSALAKAFQMADKDQNGCLNEEEFLKVWRDQGLTEVEKMWSAIDQDEDGVIRPGDVSLASSKYKKSIPTEKMEAITEAFHRDIISNQGEMTYVEFCSVMNGLKLSSSSVPSSSKRFRTGNGTPHQRVVPNIERQRSEEPISWSSKKSAARSSTASSSSDDKRTHYSRHF</sequence>
<dbReference type="SMART" id="SM00054">
    <property type="entry name" value="EFh"/>
    <property type="match status" value="2"/>
</dbReference>
<dbReference type="Gene3D" id="1.10.238.10">
    <property type="entry name" value="EF-hand"/>
    <property type="match status" value="1"/>
</dbReference>
<dbReference type="Pfam" id="PF13499">
    <property type="entry name" value="EF-hand_7"/>
    <property type="match status" value="1"/>
</dbReference>
<accession>A0A553NS04</accession>
<gene>
    <name evidence="4" type="ORF">TCAL_16477</name>
</gene>
<dbReference type="SUPFAM" id="SSF47473">
    <property type="entry name" value="EF-hand"/>
    <property type="match status" value="1"/>
</dbReference>
<dbReference type="PROSITE" id="PS00018">
    <property type="entry name" value="EF_HAND_1"/>
    <property type="match status" value="1"/>
</dbReference>
<evidence type="ECO:0000259" key="3">
    <source>
        <dbReference type="PROSITE" id="PS50222"/>
    </source>
</evidence>
<keyword evidence="5" id="KW-1185">Reference proteome</keyword>
<dbReference type="PROSITE" id="PS50222">
    <property type="entry name" value="EF_HAND_2"/>
    <property type="match status" value="1"/>
</dbReference>
<evidence type="ECO:0000313" key="4">
    <source>
        <dbReference type="EMBL" id="TRY68211.1"/>
    </source>
</evidence>
<evidence type="ECO:0000256" key="1">
    <source>
        <dbReference type="ARBA" id="ARBA00022837"/>
    </source>
</evidence>
<feature type="region of interest" description="Disordered" evidence="2">
    <location>
        <begin position="122"/>
        <end position="185"/>
    </location>
</feature>
<dbReference type="Proteomes" id="UP000318571">
    <property type="component" value="Chromosome 1"/>
</dbReference>
<dbReference type="GO" id="GO:0005509">
    <property type="term" value="F:calcium ion binding"/>
    <property type="evidence" value="ECO:0007669"/>
    <property type="project" value="InterPro"/>
</dbReference>
<dbReference type="CDD" id="cd00051">
    <property type="entry name" value="EFh"/>
    <property type="match status" value="1"/>
</dbReference>
<organism evidence="4 5">
    <name type="scientific">Tigriopus californicus</name>
    <name type="common">Marine copepod</name>
    <dbReference type="NCBI Taxonomy" id="6832"/>
    <lineage>
        <taxon>Eukaryota</taxon>
        <taxon>Metazoa</taxon>
        <taxon>Ecdysozoa</taxon>
        <taxon>Arthropoda</taxon>
        <taxon>Crustacea</taxon>
        <taxon>Multicrustacea</taxon>
        <taxon>Hexanauplia</taxon>
        <taxon>Copepoda</taxon>
        <taxon>Harpacticoida</taxon>
        <taxon>Harpacticidae</taxon>
        <taxon>Tigriopus</taxon>
    </lineage>
</organism>
<dbReference type="InterPro" id="IPR018247">
    <property type="entry name" value="EF_Hand_1_Ca_BS"/>
</dbReference>
<protein>
    <recommendedName>
        <fullName evidence="3">EF-hand domain-containing protein</fullName>
    </recommendedName>
</protein>
<feature type="domain" description="EF-hand" evidence="3">
    <location>
        <begin position="15"/>
        <end position="50"/>
    </location>
</feature>
<dbReference type="EMBL" id="VCGU01000010">
    <property type="protein sequence ID" value="TRY68211.1"/>
    <property type="molecule type" value="Genomic_DNA"/>
</dbReference>
<dbReference type="InterPro" id="IPR011992">
    <property type="entry name" value="EF-hand-dom_pair"/>
</dbReference>
<reference evidence="4 5" key="1">
    <citation type="journal article" date="2018" name="Nat. Ecol. Evol.">
        <title>Genomic signatures of mitonuclear coevolution across populations of Tigriopus californicus.</title>
        <authorList>
            <person name="Barreto F.S."/>
            <person name="Watson E.T."/>
            <person name="Lima T.G."/>
            <person name="Willett C.S."/>
            <person name="Edmands S."/>
            <person name="Li W."/>
            <person name="Burton R.S."/>
        </authorList>
    </citation>
    <scope>NUCLEOTIDE SEQUENCE [LARGE SCALE GENOMIC DNA]</scope>
    <source>
        <strain evidence="4 5">San Diego</strain>
    </source>
</reference>
<keyword evidence="1" id="KW-0106">Calcium</keyword>
<feature type="compositionally biased region" description="Low complexity" evidence="2">
    <location>
        <begin position="159"/>
        <end position="173"/>
    </location>
</feature>
<proteinExistence type="predicted"/>
<name>A0A553NS04_TIGCA</name>